<evidence type="ECO:0000256" key="5">
    <source>
        <dbReference type="PROSITE-ProRule" id="PRU01248"/>
    </source>
</evidence>
<dbReference type="EMBL" id="MEZT01000005">
    <property type="protein sequence ID" value="OGD57173.1"/>
    <property type="molecule type" value="Genomic_DNA"/>
</dbReference>
<evidence type="ECO:0000256" key="2">
    <source>
        <dbReference type="ARBA" id="ARBA00022908"/>
    </source>
</evidence>
<dbReference type="Proteomes" id="UP000178764">
    <property type="component" value="Unassembled WGS sequence"/>
</dbReference>
<dbReference type="InterPro" id="IPR004107">
    <property type="entry name" value="Integrase_SAM-like_N"/>
</dbReference>
<organism evidence="8 9">
    <name type="scientific">Candidatus Berkelbacteria bacterium RBG_13_40_8</name>
    <dbReference type="NCBI Taxonomy" id="1797467"/>
    <lineage>
        <taxon>Bacteria</taxon>
        <taxon>Candidatus Berkelbacteria</taxon>
    </lineage>
</organism>
<evidence type="ECO:0000256" key="1">
    <source>
        <dbReference type="ARBA" id="ARBA00008857"/>
    </source>
</evidence>
<comment type="caution">
    <text evidence="8">The sequence shown here is derived from an EMBL/GenBank/DDBJ whole genome shotgun (WGS) entry which is preliminary data.</text>
</comment>
<dbReference type="InterPro" id="IPR010998">
    <property type="entry name" value="Integrase_recombinase_N"/>
</dbReference>
<dbReference type="InterPro" id="IPR044068">
    <property type="entry name" value="CB"/>
</dbReference>
<dbReference type="PANTHER" id="PTHR30349">
    <property type="entry name" value="PHAGE INTEGRASE-RELATED"/>
    <property type="match status" value="1"/>
</dbReference>
<comment type="similarity">
    <text evidence="1">Belongs to the 'phage' integrase family.</text>
</comment>
<dbReference type="PROSITE" id="PS51898">
    <property type="entry name" value="TYR_RECOMBINASE"/>
    <property type="match status" value="1"/>
</dbReference>
<dbReference type="Gene3D" id="1.10.150.130">
    <property type="match status" value="1"/>
</dbReference>
<dbReference type="PANTHER" id="PTHR30349:SF41">
    <property type="entry name" value="INTEGRASE_RECOMBINASE PROTEIN MJ0367-RELATED"/>
    <property type="match status" value="1"/>
</dbReference>
<dbReference type="InterPro" id="IPR050090">
    <property type="entry name" value="Tyrosine_recombinase_XerCD"/>
</dbReference>
<keyword evidence="2" id="KW-0229">DNA integration</keyword>
<dbReference type="InterPro" id="IPR011010">
    <property type="entry name" value="DNA_brk_join_enz"/>
</dbReference>
<accession>A0A1F5DPV4</accession>
<dbReference type="InterPro" id="IPR013762">
    <property type="entry name" value="Integrase-like_cat_sf"/>
</dbReference>
<dbReference type="InterPro" id="IPR002104">
    <property type="entry name" value="Integrase_catalytic"/>
</dbReference>
<dbReference type="GO" id="GO:0003677">
    <property type="term" value="F:DNA binding"/>
    <property type="evidence" value="ECO:0007669"/>
    <property type="project" value="UniProtKB-UniRule"/>
</dbReference>
<reference evidence="8 9" key="1">
    <citation type="journal article" date="2016" name="Nat. Commun.">
        <title>Thousands of microbial genomes shed light on interconnected biogeochemical processes in an aquifer system.</title>
        <authorList>
            <person name="Anantharaman K."/>
            <person name="Brown C.T."/>
            <person name="Hug L.A."/>
            <person name="Sharon I."/>
            <person name="Castelle C.J."/>
            <person name="Probst A.J."/>
            <person name="Thomas B.C."/>
            <person name="Singh A."/>
            <person name="Wilkins M.J."/>
            <person name="Karaoz U."/>
            <person name="Brodie E.L."/>
            <person name="Williams K.H."/>
            <person name="Hubbard S.S."/>
            <person name="Banfield J.F."/>
        </authorList>
    </citation>
    <scope>NUCLEOTIDE SEQUENCE [LARGE SCALE GENOMIC DNA]</scope>
</reference>
<evidence type="ECO:0000313" key="8">
    <source>
        <dbReference type="EMBL" id="OGD57173.1"/>
    </source>
</evidence>
<dbReference type="PROSITE" id="PS51900">
    <property type="entry name" value="CB"/>
    <property type="match status" value="1"/>
</dbReference>
<protein>
    <recommendedName>
        <fullName evidence="10">Tyrosine recombinase XerC</fullName>
    </recommendedName>
</protein>
<dbReference type="Gene3D" id="1.10.443.10">
    <property type="entry name" value="Intergrase catalytic core"/>
    <property type="match status" value="1"/>
</dbReference>
<evidence type="ECO:0000256" key="4">
    <source>
        <dbReference type="ARBA" id="ARBA00023172"/>
    </source>
</evidence>
<dbReference type="SUPFAM" id="SSF56349">
    <property type="entry name" value="DNA breaking-rejoining enzymes"/>
    <property type="match status" value="1"/>
</dbReference>
<dbReference type="Pfam" id="PF02899">
    <property type="entry name" value="Phage_int_SAM_1"/>
    <property type="match status" value="1"/>
</dbReference>
<proteinExistence type="inferred from homology"/>
<dbReference type="Pfam" id="PF00589">
    <property type="entry name" value="Phage_integrase"/>
    <property type="match status" value="1"/>
</dbReference>
<evidence type="ECO:0008006" key="10">
    <source>
        <dbReference type="Google" id="ProtNLM"/>
    </source>
</evidence>
<dbReference type="AlphaFoldDB" id="A0A1F5DPV4"/>
<sequence>MKGGFVSTISKLITDFLEYIEIERGRSVTTAKNYDHYLRTFAFFAKENEVETPEKISQDLVTKFRLFLNRTDKSKSTQNYYLIALRSFLKYLGKKNIQTLAPEKIELAKQDERQITFLDHEELERLLSSIDNNTLHGKRDKAILDLLFSTGLRVSELASLRRDQVNLDRGGEFSVKGKGGKVRVVFIDEAAKKSLERYLAGRNDKSEHLFVSYGHSDKIQDKSDKIKDIPITPRSIQRMIKKYALKAGITKKVSPHTLRHSFATDLLMSGADLRAVQSLLGHSSVTTTQIYTHVTDQHLKEVHQAFHGLRQKEDKKKKISDSSYQRQ</sequence>
<feature type="domain" description="Tyr recombinase" evidence="6">
    <location>
        <begin position="113"/>
        <end position="304"/>
    </location>
</feature>
<evidence type="ECO:0000256" key="3">
    <source>
        <dbReference type="ARBA" id="ARBA00023125"/>
    </source>
</evidence>
<dbReference type="GO" id="GO:0015074">
    <property type="term" value="P:DNA integration"/>
    <property type="evidence" value="ECO:0007669"/>
    <property type="project" value="UniProtKB-KW"/>
</dbReference>
<name>A0A1F5DPV4_9BACT</name>
<dbReference type="CDD" id="cd00798">
    <property type="entry name" value="INT_XerDC_C"/>
    <property type="match status" value="1"/>
</dbReference>
<keyword evidence="4" id="KW-0233">DNA recombination</keyword>
<evidence type="ECO:0000313" key="9">
    <source>
        <dbReference type="Proteomes" id="UP000178764"/>
    </source>
</evidence>
<keyword evidence="3 5" id="KW-0238">DNA-binding</keyword>
<evidence type="ECO:0000259" key="6">
    <source>
        <dbReference type="PROSITE" id="PS51898"/>
    </source>
</evidence>
<feature type="domain" description="Core-binding (CB)" evidence="7">
    <location>
        <begin position="7"/>
        <end position="93"/>
    </location>
</feature>
<evidence type="ECO:0000259" key="7">
    <source>
        <dbReference type="PROSITE" id="PS51900"/>
    </source>
</evidence>
<dbReference type="NCBIfam" id="NF040815">
    <property type="entry name" value="recomb_XerA_Arch"/>
    <property type="match status" value="1"/>
</dbReference>
<dbReference type="GO" id="GO:0006310">
    <property type="term" value="P:DNA recombination"/>
    <property type="evidence" value="ECO:0007669"/>
    <property type="project" value="UniProtKB-KW"/>
</dbReference>
<gene>
    <name evidence="8" type="ORF">A2V71_01995</name>
</gene>
<dbReference type="SUPFAM" id="SSF47823">
    <property type="entry name" value="lambda integrase-like, N-terminal domain"/>
    <property type="match status" value="1"/>
</dbReference>